<organism evidence="1 2">
    <name type="scientific">Dentipellis fragilis</name>
    <dbReference type="NCBI Taxonomy" id="205917"/>
    <lineage>
        <taxon>Eukaryota</taxon>
        <taxon>Fungi</taxon>
        <taxon>Dikarya</taxon>
        <taxon>Basidiomycota</taxon>
        <taxon>Agaricomycotina</taxon>
        <taxon>Agaricomycetes</taxon>
        <taxon>Russulales</taxon>
        <taxon>Hericiaceae</taxon>
        <taxon>Dentipellis</taxon>
    </lineage>
</organism>
<dbReference type="EMBL" id="SEOQ01000950">
    <property type="protein sequence ID" value="TFY55132.1"/>
    <property type="molecule type" value="Genomic_DNA"/>
</dbReference>
<evidence type="ECO:0000313" key="1">
    <source>
        <dbReference type="EMBL" id="TFY55132.1"/>
    </source>
</evidence>
<feature type="non-terminal residue" evidence="1">
    <location>
        <position position="1"/>
    </location>
</feature>
<dbReference type="AlphaFoldDB" id="A0A4Y9XZB0"/>
<dbReference type="Proteomes" id="UP000298327">
    <property type="component" value="Unassembled WGS sequence"/>
</dbReference>
<comment type="caution">
    <text evidence="1">The sequence shown here is derived from an EMBL/GenBank/DDBJ whole genome shotgun (WGS) entry which is preliminary data.</text>
</comment>
<dbReference type="OrthoDB" id="3133366at2759"/>
<sequence>WESDTIVVAANSTTIPHLPDPQSQPISHADGLWAWITLPLDDDSPLYRMPTRADLHPHPYIPNHHVLSESFLTQLQALWTNIRSRFMSVASLAARSEGLSHVIIPWEATRRLSITLVRLHLAASTWTDIVESVRTAQRCILEFRAFFTYIEDWTASLGKTPLPKIFRQPTRGVITNDINLYCDFTRLGVAVFIELPKADWETLPRSKQVAKTTLREHHALSILPHLSIPPTKHRKEIWHYPPAVSDMVSFERAARGYAPRVDDKSLSPSTMEIMRHHSIRAPIESRKLNTEARRSKNMAEAPSWVPKLQPEWSYAGLPTHRSRYNGTLSRPWDFHLPPIHLFWGADSRNQKIFFFHWECIEPIWMLGHIGDSDTNVLSRQVLPTSDWRLYLGDTYWKRNWPRHPHSSTTFHPPYDTVRFWTVGCPVLFGPQNCDVDELDIVPRLRCGCPFSIDLASKPELQAWSIYKLNMAHVYWDFVLNDEMQCNSRGVQQTVARRNLRDSIWSSGPYPSQVGNHEYPFQSRDQSTRRQWFALLAQIIRDWKDFPEECRHIDFSHMDNTEYFSIEIKLTTFYTESFLFSYGYPPARPMSRPDFTLPACPNHCHE</sequence>
<keyword evidence="2" id="KW-1185">Reference proteome</keyword>
<reference evidence="1 2" key="1">
    <citation type="submission" date="2019-02" db="EMBL/GenBank/DDBJ databases">
        <title>Genome sequencing of the rare red list fungi Dentipellis fragilis.</title>
        <authorList>
            <person name="Buettner E."/>
            <person name="Kellner H."/>
        </authorList>
    </citation>
    <scope>NUCLEOTIDE SEQUENCE [LARGE SCALE GENOMIC DNA]</scope>
    <source>
        <strain evidence="1 2">DSM 105465</strain>
    </source>
</reference>
<gene>
    <name evidence="1" type="ORF">EVG20_g9433</name>
</gene>
<name>A0A4Y9XZB0_9AGAM</name>
<accession>A0A4Y9XZB0</accession>
<protein>
    <submittedName>
        <fullName evidence="1">Uncharacterized protein</fullName>
    </submittedName>
</protein>
<proteinExistence type="predicted"/>
<evidence type="ECO:0000313" key="2">
    <source>
        <dbReference type="Proteomes" id="UP000298327"/>
    </source>
</evidence>